<keyword evidence="1" id="KW-0805">Transcription regulation</keyword>
<dbReference type="EMBL" id="AUBJ02000001">
    <property type="protein sequence ID" value="MCP2330397.1"/>
    <property type="molecule type" value="Genomic_DNA"/>
</dbReference>
<dbReference type="RefSeq" id="WP_016699727.1">
    <property type="nucleotide sequence ID" value="NZ_AUBJ02000001.1"/>
</dbReference>
<keyword evidence="2 4" id="KW-0238">DNA-binding</keyword>
<dbReference type="PANTHER" id="PTHR30055">
    <property type="entry name" value="HTH-TYPE TRANSCRIPTIONAL REGULATOR RUTR"/>
    <property type="match status" value="1"/>
</dbReference>
<evidence type="ECO:0000313" key="7">
    <source>
        <dbReference type="EMBL" id="MCP2330397.1"/>
    </source>
</evidence>
<dbReference type="InterPro" id="IPR009057">
    <property type="entry name" value="Homeodomain-like_sf"/>
</dbReference>
<evidence type="ECO:0000259" key="6">
    <source>
        <dbReference type="PROSITE" id="PS50977"/>
    </source>
</evidence>
<evidence type="ECO:0000313" key="8">
    <source>
        <dbReference type="Proteomes" id="UP000791080"/>
    </source>
</evidence>
<evidence type="ECO:0000256" key="4">
    <source>
        <dbReference type="PROSITE-ProRule" id="PRU00335"/>
    </source>
</evidence>
<name>A0ABT1JD24_ACTCY</name>
<sequence>MPAPTPRRLPAARRRELVITAAQEAFANHGYEGTSTDTVARLAGVSQGYIVRLFGTKKALFQHVVAASLDHVRAALRPTPDSGPTANPASARTRQVLGRAYLRAIAEKPAALLVLLRLISSGTDPDLARLARETLSSLHRSLRDDAGLGPGDAARFLANGLLTSALAATATRPEDDDPDLRELLEHTVEDNVDAYSRLLARTPSTTTAARRGPTRPPAPR</sequence>
<evidence type="ECO:0000256" key="3">
    <source>
        <dbReference type="ARBA" id="ARBA00023163"/>
    </source>
</evidence>
<reference evidence="7 8" key="2">
    <citation type="submission" date="2022-06" db="EMBL/GenBank/DDBJ databases">
        <title>Genomic Encyclopedia of Type Strains, Phase I: the one thousand microbial genomes (KMG-I) project.</title>
        <authorList>
            <person name="Kyrpides N."/>
        </authorList>
    </citation>
    <scope>NUCLEOTIDE SEQUENCE [LARGE SCALE GENOMIC DNA]</scope>
    <source>
        <strain evidence="7 8">DSM 43889</strain>
    </source>
</reference>
<feature type="DNA-binding region" description="H-T-H motif" evidence="4">
    <location>
        <begin position="35"/>
        <end position="54"/>
    </location>
</feature>
<evidence type="ECO:0000256" key="5">
    <source>
        <dbReference type="SAM" id="MobiDB-lite"/>
    </source>
</evidence>
<keyword evidence="8" id="KW-1185">Reference proteome</keyword>
<feature type="domain" description="HTH tetR-type" evidence="6">
    <location>
        <begin position="12"/>
        <end position="72"/>
    </location>
</feature>
<dbReference type="PRINTS" id="PR00455">
    <property type="entry name" value="HTHTETR"/>
</dbReference>
<evidence type="ECO:0000256" key="1">
    <source>
        <dbReference type="ARBA" id="ARBA00023015"/>
    </source>
</evidence>
<evidence type="ECO:0000256" key="2">
    <source>
        <dbReference type="ARBA" id="ARBA00023125"/>
    </source>
</evidence>
<organism evidence="7 8">
    <name type="scientific">Actinoalloteichus caeruleus DSM 43889</name>
    <dbReference type="NCBI Taxonomy" id="1120930"/>
    <lineage>
        <taxon>Bacteria</taxon>
        <taxon>Bacillati</taxon>
        <taxon>Actinomycetota</taxon>
        <taxon>Actinomycetes</taxon>
        <taxon>Pseudonocardiales</taxon>
        <taxon>Pseudonocardiaceae</taxon>
        <taxon>Actinoalloteichus</taxon>
        <taxon>Actinoalloteichus cyanogriseus</taxon>
    </lineage>
</organism>
<reference evidence="7 8" key="1">
    <citation type="submission" date="2013-07" db="EMBL/GenBank/DDBJ databases">
        <authorList>
            <consortium name="DOE Joint Genome Institute"/>
            <person name="Reeve W."/>
            <person name="Huntemann M."/>
            <person name="Han J."/>
            <person name="Chen A."/>
            <person name="Kyrpides N."/>
            <person name="Mavromatis K."/>
            <person name="Markowitz V."/>
            <person name="Palaniappan K."/>
            <person name="Ivanova N."/>
            <person name="Schaumberg A."/>
            <person name="Pati A."/>
            <person name="Liolios K."/>
            <person name="Nordberg H.P."/>
            <person name="Cantor M.N."/>
            <person name="Hua S.X."/>
            <person name="Woyke T."/>
        </authorList>
    </citation>
    <scope>NUCLEOTIDE SEQUENCE [LARGE SCALE GENOMIC DNA]</scope>
    <source>
        <strain evidence="7 8">DSM 43889</strain>
    </source>
</reference>
<dbReference type="PANTHER" id="PTHR30055:SF234">
    <property type="entry name" value="HTH-TYPE TRANSCRIPTIONAL REGULATOR BETI"/>
    <property type="match status" value="1"/>
</dbReference>
<keyword evidence="3" id="KW-0804">Transcription</keyword>
<dbReference type="Proteomes" id="UP000791080">
    <property type="component" value="Unassembled WGS sequence"/>
</dbReference>
<dbReference type="InterPro" id="IPR001647">
    <property type="entry name" value="HTH_TetR"/>
</dbReference>
<feature type="region of interest" description="Disordered" evidence="5">
    <location>
        <begin position="199"/>
        <end position="220"/>
    </location>
</feature>
<dbReference type="SUPFAM" id="SSF46689">
    <property type="entry name" value="Homeodomain-like"/>
    <property type="match status" value="1"/>
</dbReference>
<proteinExistence type="predicted"/>
<dbReference type="PROSITE" id="PS50977">
    <property type="entry name" value="HTH_TETR_2"/>
    <property type="match status" value="1"/>
</dbReference>
<gene>
    <name evidence="7" type="ORF">G443_000667</name>
</gene>
<dbReference type="Gene3D" id="1.10.357.10">
    <property type="entry name" value="Tetracycline Repressor, domain 2"/>
    <property type="match status" value="1"/>
</dbReference>
<accession>A0ABT1JD24</accession>
<protein>
    <submittedName>
        <fullName evidence="7">Transcriptional regulator, TetR family</fullName>
    </submittedName>
</protein>
<dbReference type="Pfam" id="PF00440">
    <property type="entry name" value="TetR_N"/>
    <property type="match status" value="1"/>
</dbReference>
<dbReference type="InterPro" id="IPR050109">
    <property type="entry name" value="HTH-type_TetR-like_transc_reg"/>
</dbReference>
<comment type="caution">
    <text evidence="7">The sequence shown here is derived from an EMBL/GenBank/DDBJ whole genome shotgun (WGS) entry which is preliminary data.</text>
</comment>
<feature type="compositionally biased region" description="Low complexity" evidence="5">
    <location>
        <begin position="200"/>
        <end position="211"/>
    </location>
</feature>